<evidence type="ECO:0000313" key="4">
    <source>
        <dbReference type="Proteomes" id="UP000675880"/>
    </source>
</evidence>
<name>A0ABN7MCU9_9BACT</name>
<feature type="compositionally biased region" description="Low complexity" evidence="1">
    <location>
        <begin position="256"/>
        <end position="266"/>
    </location>
</feature>
<sequence length="601" mass="62738">MKVQVVSQGIGGEVQGASLPGLLQRACACGGSSGLSGSCEECEKKKMTGMSVQAKLRVNEPGDEYEQEADQVAAQVMRMPDGRGRSQLLQPVPLVQRFVRDGVHSIGEEGALQRAEAGAESAPVGEQPASDGTAPKDGSADGGGSRCPSWRNDPESISKRAAENYVQHDITPTSQARVEDIECEPPVANGNYGCFVHFSDGLVVRVIVRATDIVVGMGPGRISTETPPAATPLCFYDYHCPDGFLVLTKRECKSAKAPSPKGSAASTAVAQRQVAPQTTQSADSLSSVQHVLASPGRPLDTSTREFFASRFGHDFGDVRIHDDATAAASARGVHALAYTVGKDVVFGAGQYSPGTEAGRHLLAHELTHVIQQGGRPAATIQRHKDDLVGYTGGQTGRVIVLNAGNPTYVAPAVSGHPGHGENEPSVGPIPTGIYAMKPQVTRAAVSTIQGGVCGANAIASGYQEITSSDPSPCEGAHYCNVPCPTPANPAQQCYTPQDCWGPKRIKIQGSKTVTTPEGVRKRRDGFYLHGGNPHDAVSSGCVKTLDNGVFAEIRKLTGVKGTVPFCVGTACPADLAGKGTMFQVSQAVIRAVAMGNGIILP</sequence>
<dbReference type="RefSeq" id="WP_213043914.1">
    <property type="nucleotide sequence ID" value="NZ_CAJNBJ010000019.1"/>
</dbReference>
<feature type="region of interest" description="Disordered" evidence="1">
    <location>
        <begin position="112"/>
        <end position="154"/>
    </location>
</feature>
<dbReference type="InterPro" id="IPR025295">
    <property type="entry name" value="eCIS_core_dom"/>
</dbReference>
<accession>A0ABN7MCU9</accession>
<comment type="caution">
    <text evidence="3">The sequence shown here is derived from an EMBL/GenBank/DDBJ whole genome shotgun (WGS) entry which is preliminary data.</text>
</comment>
<evidence type="ECO:0000256" key="1">
    <source>
        <dbReference type="SAM" id="MobiDB-lite"/>
    </source>
</evidence>
<feature type="compositionally biased region" description="Polar residues" evidence="1">
    <location>
        <begin position="268"/>
        <end position="289"/>
    </location>
</feature>
<dbReference type="Proteomes" id="UP000675880">
    <property type="component" value="Unassembled WGS sequence"/>
</dbReference>
<proteinExistence type="predicted"/>
<evidence type="ECO:0000313" key="3">
    <source>
        <dbReference type="EMBL" id="CAE6792047.1"/>
    </source>
</evidence>
<reference evidence="3 4" key="1">
    <citation type="submission" date="2021-02" db="EMBL/GenBank/DDBJ databases">
        <authorList>
            <person name="Han P."/>
        </authorList>
    </citation>
    <scope>NUCLEOTIDE SEQUENCE [LARGE SCALE GENOMIC DNA]</scope>
    <source>
        <strain evidence="3">Candidatus Nitrospira sp. ZN2</strain>
    </source>
</reference>
<organism evidence="3 4">
    <name type="scientific">Nitrospira defluvii</name>
    <dbReference type="NCBI Taxonomy" id="330214"/>
    <lineage>
        <taxon>Bacteria</taxon>
        <taxon>Pseudomonadati</taxon>
        <taxon>Nitrospirota</taxon>
        <taxon>Nitrospiria</taxon>
        <taxon>Nitrospirales</taxon>
        <taxon>Nitrospiraceae</taxon>
        <taxon>Nitrospira</taxon>
    </lineage>
</organism>
<feature type="region of interest" description="Disordered" evidence="1">
    <location>
        <begin position="256"/>
        <end position="296"/>
    </location>
</feature>
<evidence type="ECO:0000259" key="2">
    <source>
        <dbReference type="Pfam" id="PF13699"/>
    </source>
</evidence>
<dbReference type="Pfam" id="PF13699">
    <property type="entry name" value="eCIS_core"/>
    <property type="match status" value="1"/>
</dbReference>
<feature type="domain" description="eCIS core" evidence="2">
    <location>
        <begin position="298"/>
        <end position="374"/>
    </location>
</feature>
<gene>
    <name evidence="3" type="ORF">NSPZN2_60056</name>
</gene>
<dbReference type="EMBL" id="CAJNBJ010000019">
    <property type="protein sequence ID" value="CAE6792047.1"/>
    <property type="molecule type" value="Genomic_DNA"/>
</dbReference>
<keyword evidence="4" id="KW-1185">Reference proteome</keyword>
<protein>
    <recommendedName>
        <fullName evidence="2">eCIS core domain-containing protein</fullName>
    </recommendedName>
</protein>